<comment type="similarity">
    <text evidence="2">Belongs to the PAF1 family.</text>
</comment>
<feature type="region of interest" description="Disordered" evidence="5">
    <location>
        <begin position="130"/>
        <end position="153"/>
    </location>
</feature>
<evidence type="ECO:0000256" key="2">
    <source>
        <dbReference type="ARBA" id="ARBA00007560"/>
    </source>
</evidence>
<comment type="subcellular location">
    <subcellularLocation>
        <location evidence="1">Nucleus</location>
    </subcellularLocation>
</comment>
<dbReference type="HOGENOM" id="CLU_897957_0_0_1"/>
<dbReference type="Proteomes" id="UP000007798">
    <property type="component" value="Unassembled WGS sequence"/>
</dbReference>
<gene>
    <name evidence="6" type="primary">Dwil\GK15046</name>
    <name evidence="6" type="ORF">Dwil_GK15046</name>
</gene>
<keyword evidence="7" id="KW-1185">Reference proteome</keyword>
<organism evidence="6 7">
    <name type="scientific">Drosophila willistoni</name>
    <name type="common">Fruit fly</name>
    <dbReference type="NCBI Taxonomy" id="7260"/>
    <lineage>
        <taxon>Eukaryota</taxon>
        <taxon>Metazoa</taxon>
        <taxon>Ecdysozoa</taxon>
        <taxon>Arthropoda</taxon>
        <taxon>Hexapoda</taxon>
        <taxon>Insecta</taxon>
        <taxon>Pterygota</taxon>
        <taxon>Neoptera</taxon>
        <taxon>Endopterygota</taxon>
        <taxon>Diptera</taxon>
        <taxon>Brachycera</taxon>
        <taxon>Muscomorpha</taxon>
        <taxon>Ephydroidea</taxon>
        <taxon>Drosophilidae</taxon>
        <taxon>Drosophila</taxon>
        <taxon>Sophophora</taxon>
    </lineage>
</organism>
<dbReference type="InterPro" id="IPR007133">
    <property type="entry name" value="RNA_pol_II-assoc_Paf1"/>
</dbReference>
<dbReference type="STRING" id="7260.B4MVK5"/>
<dbReference type="AlphaFoldDB" id="B4MVK5"/>
<dbReference type="GO" id="GO:0000993">
    <property type="term" value="F:RNA polymerase II complex binding"/>
    <property type="evidence" value="ECO:0007669"/>
    <property type="project" value="TreeGrafter"/>
</dbReference>
<keyword evidence="4" id="KW-0539">Nucleus</keyword>
<dbReference type="InParanoid" id="B4MVK5"/>
<proteinExistence type="inferred from homology"/>
<evidence type="ECO:0000256" key="1">
    <source>
        <dbReference type="ARBA" id="ARBA00004123"/>
    </source>
</evidence>
<dbReference type="PANTHER" id="PTHR23188">
    <property type="entry name" value="RNA POLYMERASE II-ASSOCIATED FACTOR 1 HOMOLOG"/>
    <property type="match status" value="1"/>
</dbReference>
<dbReference type="PhylomeDB" id="B4MVK5"/>
<dbReference type="OrthoDB" id="10260285at2759"/>
<evidence type="ECO:0000256" key="3">
    <source>
        <dbReference type="ARBA" id="ARBA00020462"/>
    </source>
</evidence>
<dbReference type="OMA" id="QECAQMF"/>
<evidence type="ECO:0000256" key="4">
    <source>
        <dbReference type="ARBA" id="ARBA00023242"/>
    </source>
</evidence>
<name>B4MVK5_DROWI</name>
<sequence>MEKSKKKDDNHNQFLGEIVYTNELPDLAVDCKFLPCGKNLLDYTIEPVSFPELEAQHAFHFKGLQSLFNLDLVNLQIYDQPLDPSVQMDPRDAALLNDIEALDCQAPKAKSAPLGHPRAQEFQLMFAKERDPAPRPRSSLQRAPPPPESKSKKVETFSLQQQKQLINQTFKSIVKPLGCHPTKPGSKAKPIAILPIFPDLNLQNFEFVQVLFDIPPVDIPNSLIKDCGSYLINFNAHEPANRNAERNHFYYISDQRYTEERTAENAERGERFMLREKEGSLYYIPVDRYVKLRRERPRPQALTNKCLLQVKRVPVKKDANKKKIGTKETNA</sequence>
<dbReference type="GO" id="GO:0006368">
    <property type="term" value="P:transcription elongation by RNA polymerase II"/>
    <property type="evidence" value="ECO:0007669"/>
    <property type="project" value="InterPro"/>
</dbReference>
<dbReference type="KEGG" id="dwi:6642570"/>
<accession>B4MVK5</accession>
<dbReference type="EMBL" id="CH963857">
    <property type="protein sequence ID" value="EDW75725.1"/>
    <property type="molecule type" value="Genomic_DNA"/>
</dbReference>
<evidence type="ECO:0000313" key="6">
    <source>
        <dbReference type="EMBL" id="EDW75725.1"/>
    </source>
</evidence>
<dbReference type="GO" id="GO:0016593">
    <property type="term" value="C:Cdc73/Paf1 complex"/>
    <property type="evidence" value="ECO:0007669"/>
    <property type="project" value="InterPro"/>
</dbReference>
<evidence type="ECO:0000256" key="5">
    <source>
        <dbReference type="SAM" id="MobiDB-lite"/>
    </source>
</evidence>
<dbReference type="Pfam" id="PF03985">
    <property type="entry name" value="Paf1"/>
    <property type="match status" value="1"/>
</dbReference>
<dbReference type="PANTHER" id="PTHR23188:SF12">
    <property type="entry name" value="RNA POLYMERASE II-ASSOCIATED FACTOR 1 HOMOLOG"/>
    <property type="match status" value="1"/>
</dbReference>
<dbReference type="eggNOG" id="KOG2478">
    <property type="taxonomic scope" value="Eukaryota"/>
</dbReference>
<evidence type="ECO:0000313" key="7">
    <source>
        <dbReference type="Proteomes" id="UP000007798"/>
    </source>
</evidence>
<protein>
    <recommendedName>
        <fullName evidence="3">RNA polymerase II-associated factor 1 homolog</fullName>
    </recommendedName>
</protein>
<reference evidence="6 7" key="1">
    <citation type="journal article" date="2007" name="Nature">
        <title>Evolution of genes and genomes on the Drosophila phylogeny.</title>
        <authorList>
            <consortium name="Drosophila 12 Genomes Consortium"/>
            <person name="Clark A.G."/>
            <person name="Eisen M.B."/>
            <person name="Smith D.R."/>
            <person name="Bergman C.M."/>
            <person name="Oliver B."/>
            <person name="Markow T.A."/>
            <person name="Kaufman T.C."/>
            <person name="Kellis M."/>
            <person name="Gelbart W."/>
            <person name="Iyer V.N."/>
            <person name="Pollard D.A."/>
            <person name="Sackton T.B."/>
            <person name="Larracuente A.M."/>
            <person name="Singh N.D."/>
            <person name="Abad J.P."/>
            <person name="Abt D.N."/>
            <person name="Adryan B."/>
            <person name="Aguade M."/>
            <person name="Akashi H."/>
            <person name="Anderson W.W."/>
            <person name="Aquadro C.F."/>
            <person name="Ardell D.H."/>
            <person name="Arguello R."/>
            <person name="Artieri C.G."/>
            <person name="Barbash D.A."/>
            <person name="Barker D."/>
            <person name="Barsanti P."/>
            <person name="Batterham P."/>
            <person name="Batzoglou S."/>
            <person name="Begun D."/>
            <person name="Bhutkar A."/>
            <person name="Blanco E."/>
            <person name="Bosak S.A."/>
            <person name="Bradley R.K."/>
            <person name="Brand A.D."/>
            <person name="Brent M.R."/>
            <person name="Brooks A.N."/>
            <person name="Brown R.H."/>
            <person name="Butlin R.K."/>
            <person name="Caggese C."/>
            <person name="Calvi B.R."/>
            <person name="Bernardo de Carvalho A."/>
            <person name="Caspi A."/>
            <person name="Castrezana S."/>
            <person name="Celniker S.E."/>
            <person name="Chang J.L."/>
            <person name="Chapple C."/>
            <person name="Chatterji S."/>
            <person name="Chinwalla A."/>
            <person name="Civetta A."/>
            <person name="Clifton S.W."/>
            <person name="Comeron J.M."/>
            <person name="Costello J.C."/>
            <person name="Coyne J.A."/>
            <person name="Daub J."/>
            <person name="David R.G."/>
            <person name="Delcher A.L."/>
            <person name="Delehaunty K."/>
            <person name="Do C.B."/>
            <person name="Ebling H."/>
            <person name="Edwards K."/>
            <person name="Eickbush T."/>
            <person name="Evans J.D."/>
            <person name="Filipski A."/>
            <person name="Findeiss S."/>
            <person name="Freyhult E."/>
            <person name="Fulton L."/>
            <person name="Fulton R."/>
            <person name="Garcia A.C."/>
            <person name="Gardiner A."/>
            <person name="Garfield D.A."/>
            <person name="Garvin B.E."/>
            <person name="Gibson G."/>
            <person name="Gilbert D."/>
            <person name="Gnerre S."/>
            <person name="Godfrey J."/>
            <person name="Good R."/>
            <person name="Gotea V."/>
            <person name="Gravely B."/>
            <person name="Greenberg A.J."/>
            <person name="Griffiths-Jones S."/>
            <person name="Gross S."/>
            <person name="Guigo R."/>
            <person name="Gustafson E.A."/>
            <person name="Haerty W."/>
            <person name="Hahn M.W."/>
            <person name="Halligan D.L."/>
            <person name="Halpern A.L."/>
            <person name="Halter G.M."/>
            <person name="Han M.V."/>
            <person name="Heger A."/>
            <person name="Hillier L."/>
            <person name="Hinrichs A.S."/>
            <person name="Holmes I."/>
            <person name="Hoskins R.A."/>
            <person name="Hubisz M.J."/>
            <person name="Hultmark D."/>
            <person name="Huntley M.A."/>
            <person name="Jaffe D.B."/>
            <person name="Jagadeeshan S."/>
            <person name="Jeck W.R."/>
            <person name="Johnson J."/>
            <person name="Jones C.D."/>
            <person name="Jordan W.C."/>
            <person name="Karpen G.H."/>
            <person name="Kataoka E."/>
            <person name="Keightley P.D."/>
            <person name="Kheradpour P."/>
            <person name="Kirkness E.F."/>
            <person name="Koerich L.B."/>
            <person name="Kristiansen K."/>
            <person name="Kudrna D."/>
            <person name="Kulathinal R.J."/>
            <person name="Kumar S."/>
            <person name="Kwok R."/>
            <person name="Lander E."/>
            <person name="Langley C.H."/>
            <person name="Lapoint R."/>
            <person name="Lazzaro B.P."/>
            <person name="Lee S.J."/>
            <person name="Levesque L."/>
            <person name="Li R."/>
            <person name="Lin C.F."/>
            <person name="Lin M.F."/>
            <person name="Lindblad-Toh K."/>
            <person name="Llopart A."/>
            <person name="Long M."/>
            <person name="Low L."/>
            <person name="Lozovsky E."/>
            <person name="Lu J."/>
            <person name="Luo M."/>
            <person name="Machado C.A."/>
            <person name="Makalowski W."/>
            <person name="Marzo M."/>
            <person name="Matsuda M."/>
            <person name="Matzkin L."/>
            <person name="McAllister B."/>
            <person name="McBride C.S."/>
            <person name="McKernan B."/>
            <person name="McKernan K."/>
            <person name="Mendez-Lago M."/>
            <person name="Minx P."/>
            <person name="Mollenhauer M.U."/>
            <person name="Montooth K."/>
            <person name="Mount S.M."/>
            <person name="Mu X."/>
            <person name="Myers E."/>
            <person name="Negre B."/>
            <person name="Newfeld S."/>
            <person name="Nielsen R."/>
            <person name="Noor M.A."/>
            <person name="O'Grady P."/>
            <person name="Pachter L."/>
            <person name="Papaceit M."/>
            <person name="Parisi M.J."/>
            <person name="Parisi M."/>
            <person name="Parts L."/>
            <person name="Pedersen J.S."/>
            <person name="Pesole G."/>
            <person name="Phillippy A.M."/>
            <person name="Ponting C.P."/>
            <person name="Pop M."/>
            <person name="Porcelli D."/>
            <person name="Powell J.R."/>
            <person name="Prohaska S."/>
            <person name="Pruitt K."/>
            <person name="Puig M."/>
            <person name="Quesneville H."/>
            <person name="Ram K.R."/>
            <person name="Rand D."/>
            <person name="Rasmussen M.D."/>
            <person name="Reed L.K."/>
            <person name="Reenan R."/>
            <person name="Reily A."/>
            <person name="Remington K.A."/>
            <person name="Rieger T.T."/>
            <person name="Ritchie M.G."/>
            <person name="Robin C."/>
            <person name="Rogers Y.H."/>
            <person name="Rohde C."/>
            <person name="Rozas J."/>
            <person name="Rubenfield M.J."/>
            <person name="Ruiz A."/>
            <person name="Russo S."/>
            <person name="Salzberg S.L."/>
            <person name="Sanchez-Gracia A."/>
            <person name="Saranga D.J."/>
            <person name="Sato H."/>
            <person name="Schaeffer S.W."/>
            <person name="Schatz M.C."/>
            <person name="Schlenke T."/>
            <person name="Schwartz R."/>
            <person name="Segarra C."/>
            <person name="Singh R.S."/>
            <person name="Sirot L."/>
            <person name="Sirota M."/>
            <person name="Sisneros N.B."/>
            <person name="Smith C.D."/>
            <person name="Smith T.F."/>
            <person name="Spieth J."/>
            <person name="Stage D.E."/>
            <person name="Stark A."/>
            <person name="Stephan W."/>
            <person name="Strausberg R.L."/>
            <person name="Strempel S."/>
            <person name="Sturgill D."/>
            <person name="Sutton G."/>
            <person name="Sutton G.G."/>
            <person name="Tao W."/>
            <person name="Teichmann S."/>
            <person name="Tobari Y.N."/>
            <person name="Tomimura Y."/>
            <person name="Tsolas J.M."/>
            <person name="Valente V.L."/>
            <person name="Venter E."/>
            <person name="Venter J.C."/>
            <person name="Vicario S."/>
            <person name="Vieira F.G."/>
            <person name="Vilella A.J."/>
            <person name="Villasante A."/>
            <person name="Walenz B."/>
            <person name="Wang J."/>
            <person name="Wasserman M."/>
            <person name="Watts T."/>
            <person name="Wilson D."/>
            <person name="Wilson R.K."/>
            <person name="Wing R.A."/>
            <person name="Wolfner M.F."/>
            <person name="Wong A."/>
            <person name="Wong G.K."/>
            <person name="Wu C.I."/>
            <person name="Wu G."/>
            <person name="Yamamoto D."/>
            <person name="Yang H.P."/>
            <person name="Yang S.P."/>
            <person name="Yorke J.A."/>
            <person name="Yoshida K."/>
            <person name="Zdobnov E."/>
            <person name="Zhang P."/>
            <person name="Zhang Y."/>
            <person name="Zimin A.V."/>
            <person name="Baldwin J."/>
            <person name="Abdouelleil A."/>
            <person name="Abdulkadir J."/>
            <person name="Abebe A."/>
            <person name="Abera B."/>
            <person name="Abreu J."/>
            <person name="Acer S.C."/>
            <person name="Aftuck L."/>
            <person name="Alexander A."/>
            <person name="An P."/>
            <person name="Anderson E."/>
            <person name="Anderson S."/>
            <person name="Arachi H."/>
            <person name="Azer M."/>
            <person name="Bachantsang P."/>
            <person name="Barry A."/>
            <person name="Bayul T."/>
            <person name="Berlin A."/>
            <person name="Bessette D."/>
            <person name="Bloom T."/>
            <person name="Blye J."/>
            <person name="Boguslavskiy L."/>
            <person name="Bonnet C."/>
            <person name="Boukhgalter B."/>
            <person name="Bourzgui I."/>
            <person name="Brown A."/>
            <person name="Cahill P."/>
            <person name="Channer S."/>
            <person name="Cheshatsang Y."/>
            <person name="Chuda L."/>
            <person name="Citroen M."/>
            <person name="Collymore A."/>
            <person name="Cooke P."/>
            <person name="Costello M."/>
            <person name="D'Aco K."/>
            <person name="Daza R."/>
            <person name="De Haan G."/>
            <person name="DeGray S."/>
            <person name="DeMaso C."/>
            <person name="Dhargay N."/>
            <person name="Dooley K."/>
            <person name="Dooley E."/>
            <person name="Doricent M."/>
            <person name="Dorje P."/>
            <person name="Dorjee K."/>
            <person name="Dupes A."/>
            <person name="Elong R."/>
            <person name="Falk J."/>
            <person name="Farina A."/>
            <person name="Faro S."/>
            <person name="Ferguson D."/>
            <person name="Fisher S."/>
            <person name="Foley C.D."/>
            <person name="Franke A."/>
            <person name="Friedrich D."/>
            <person name="Gadbois L."/>
            <person name="Gearin G."/>
            <person name="Gearin C.R."/>
            <person name="Giannoukos G."/>
            <person name="Goode T."/>
            <person name="Graham J."/>
            <person name="Grandbois E."/>
            <person name="Grewal S."/>
            <person name="Gyaltsen K."/>
            <person name="Hafez N."/>
            <person name="Hagos B."/>
            <person name="Hall J."/>
            <person name="Henson C."/>
            <person name="Hollinger A."/>
            <person name="Honan T."/>
            <person name="Huard M.D."/>
            <person name="Hughes L."/>
            <person name="Hurhula B."/>
            <person name="Husby M.E."/>
            <person name="Kamat A."/>
            <person name="Kanga B."/>
            <person name="Kashin S."/>
            <person name="Khazanovich D."/>
            <person name="Kisner P."/>
            <person name="Lance K."/>
            <person name="Lara M."/>
            <person name="Lee W."/>
            <person name="Lennon N."/>
            <person name="Letendre F."/>
            <person name="LeVine R."/>
            <person name="Lipovsky A."/>
            <person name="Liu X."/>
            <person name="Liu J."/>
            <person name="Liu S."/>
            <person name="Lokyitsang T."/>
            <person name="Lokyitsang Y."/>
            <person name="Lubonja R."/>
            <person name="Lui A."/>
            <person name="MacDonald P."/>
            <person name="Magnisalis V."/>
            <person name="Maru K."/>
            <person name="Matthews C."/>
            <person name="McCusker W."/>
            <person name="McDonough S."/>
            <person name="Mehta T."/>
            <person name="Meldrim J."/>
            <person name="Meneus L."/>
            <person name="Mihai O."/>
            <person name="Mihalev A."/>
            <person name="Mihova T."/>
            <person name="Mittelman R."/>
            <person name="Mlenga V."/>
            <person name="Montmayeur A."/>
            <person name="Mulrain L."/>
            <person name="Navidi A."/>
            <person name="Naylor J."/>
            <person name="Negash T."/>
            <person name="Nguyen T."/>
            <person name="Nguyen N."/>
            <person name="Nicol R."/>
            <person name="Norbu C."/>
            <person name="Norbu N."/>
            <person name="Novod N."/>
            <person name="O'Neill B."/>
            <person name="Osman S."/>
            <person name="Markiewicz E."/>
            <person name="Oyono O.L."/>
            <person name="Patti C."/>
            <person name="Phunkhang P."/>
            <person name="Pierre F."/>
            <person name="Priest M."/>
            <person name="Raghuraman S."/>
            <person name="Rege F."/>
            <person name="Reyes R."/>
            <person name="Rise C."/>
            <person name="Rogov P."/>
            <person name="Ross K."/>
            <person name="Ryan E."/>
            <person name="Settipalli S."/>
            <person name="Shea T."/>
            <person name="Sherpa N."/>
            <person name="Shi L."/>
            <person name="Shih D."/>
            <person name="Sparrow T."/>
            <person name="Spaulding J."/>
            <person name="Stalker J."/>
            <person name="Stange-Thomann N."/>
            <person name="Stavropoulos S."/>
            <person name="Stone C."/>
            <person name="Strader C."/>
            <person name="Tesfaye S."/>
            <person name="Thomson T."/>
            <person name="Thoulutsang Y."/>
            <person name="Thoulutsang D."/>
            <person name="Topham K."/>
            <person name="Topping I."/>
            <person name="Tsamla T."/>
            <person name="Vassiliev H."/>
            <person name="Vo A."/>
            <person name="Wangchuk T."/>
            <person name="Wangdi T."/>
            <person name="Weiand M."/>
            <person name="Wilkinson J."/>
            <person name="Wilson A."/>
            <person name="Yadav S."/>
            <person name="Young G."/>
            <person name="Yu Q."/>
            <person name="Zembek L."/>
            <person name="Zhong D."/>
            <person name="Zimmer A."/>
            <person name="Zwirko Z."/>
            <person name="Jaffe D.B."/>
            <person name="Alvarez P."/>
            <person name="Brockman W."/>
            <person name="Butler J."/>
            <person name="Chin C."/>
            <person name="Gnerre S."/>
            <person name="Grabherr M."/>
            <person name="Kleber M."/>
            <person name="Mauceli E."/>
            <person name="MacCallum I."/>
        </authorList>
    </citation>
    <scope>NUCLEOTIDE SEQUENCE [LARGE SCALE GENOMIC DNA]</scope>
    <source>
        <strain evidence="7">Tucson 14030-0811.24</strain>
    </source>
</reference>
<dbReference type="GO" id="GO:0003682">
    <property type="term" value="F:chromatin binding"/>
    <property type="evidence" value="ECO:0007669"/>
    <property type="project" value="TreeGrafter"/>
</dbReference>